<dbReference type="PANTHER" id="PTHR10458">
    <property type="entry name" value="PEPTIDE DEFORMYLASE"/>
    <property type="match status" value="1"/>
</dbReference>
<comment type="caution">
    <text evidence="6">The sequence shown here is derived from an EMBL/GenBank/DDBJ whole genome shotgun (WGS) entry which is preliminary data.</text>
</comment>
<evidence type="ECO:0000313" key="8">
    <source>
        <dbReference type="Proteomes" id="UP001152797"/>
    </source>
</evidence>
<evidence type="ECO:0000256" key="2">
    <source>
        <dbReference type="ARBA" id="ARBA00012175"/>
    </source>
</evidence>
<protein>
    <recommendedName>
        <fullName evidence="2 3">Peptide deformylase</fullName>
        <ecNumber evidence="2 3">3.5.1.88</ecNumber>
    </recommendedName>
</protein>
<feature type="compositionally biased region" description="Basic and acidic residues" evidence="4">
    <location>
        <begin position="636"/>
        <end position="650"/>
    </location>
</feature>
<reference evidence="7" key="2">
    <citation type="submission" date="2024-04" db="EMBL/GenBank/DDBJ databases">
        <authorList>
            <person name="Chen Y."/>
            <person name="Shah S."/>
            <person name="Dougan E. K."/>
            <person name="Thang M."/>
            <person name="Chan C."/>
        </authorList>
    </citation>
    <scope>NUCLEOTIDE SEQUENCE [LARGE SCALE GENOMIC DNA]</scope>
</reference>
<keyword evidence="3" id="KW-0378">Hydrolase</keyword>
<sequence length="846" mass="94287">MPCLDNLGDFTPKLNTTKKLVILNGSINAIWYLLHLPLVAYVIAILAVQKEHTVVIDNSPFLQLIVDVADNAPYLNADVVLPADIAQYCASAGGPFPCKNSTTEVYKHEDVVQSLDLQLMKACTRACPFWTERSCFVPPQSLRLDGSSTLELVSFTSFNTGAISASGVDSSSNHVWILLNHVLSAAPIQMTYTFRLSQPAPYFFGSDPRVGDKKTNGDAHSIAVSRSHDVLSSFAPGEKIILTPPDLLAMAGWEWNLNTLLQGGEFSAAVNCYNDVFDLAALNWGGHTPVVPSSERPLCLLSVETLRESSKSTLTDFVTATTAGNTYIRFDTRRGDSYFRLPSLVHLILSLIQCIILLSVPASLSILFATTFWGSLSKILKRAQVEFFFIGFRMPSLGLRLVTDTMALANISPGTDSLETAIIEKELHQALTRLVSHPNPEVSHDMAQHIFKTNQKIQCLAKKHDFTQESGGSGGVSGCEPCDLANLICIGQRARAREVAAYFDRSRRRSCLEWSVLPDSHRAELRRRNPAQRAQAQQAQQNQSSSQALQSASASVAVSAATKRPPLLSRLSSHLSALQPIENMEMVMDDSLEDAKPPTPTERELLLYAKREAKEQLQELKNDVEWMNNINSNKTKAKDQKREEEREKRRADIRQLLQVLASAEERLNAKVTSAQKHESDLLRAFEKKESLERRLQGAAARREKLVLELRAFRSRVSSTRFQPPPPLPDEFEGQYPHPSLRQENEDIKTFDRRLRRLADNLFATLYATGDGIGLAAPQVGINLRVMVYNPNPRTRDEETVFVNPRIMSYGKEQDYKAEGCLSFPRIKGPVQRPTWVEVEVRHVNVG</sequence>
<dbReference type="EMBL" id="CAMXCT020001112">
    <property type="protein sequence ID" value="CAL1140145.1"/>
    <property type="molecule type" value="Genomic_DNA"/>
</dbReference>
<dbReference type="EC" id="3.5.1.88" evidence="2 3"/>
<feature type="transmembrane region" description="Helical" evidence="5">
    <location>
        <begin position="29"/>
        <end position="48"/>
    </location>
</feature>
<name>A0A9P1C8I8_9DINO</name>
<dbReference type="OrthoDB" id="276063at2759"/>
<dbReference type="CDD" id="cd00487">
    <property type="entry name" value="Pep_deformylase"/>
    <property type="match status" value="1"/>
</dbReference>
<dbReference type="PANTHER" id="PTHR10458:SF22">
    <property type="entry name" value="PEPTIDE DEFORMYLASE"/>
    <property type="match status" value="1"/>
</dbReference>
<comment type="function">
    <text evidence="3">Removes the formyl group from the N-terminal Met of newly synthesized proteins.</text>
</comment>
<dbReference type="GO" id="GO:0042586">
    <property type="term" value="F:peptide deformylase activity"/>
    <property type="evidence" value="ECO:0007669"/>
    <property type="project" value="UniProtKB-EC"/>
</dbReference>
<proteinExistence type="inferred from homology"/>
<keyword evidence="3" id="KW-0648">Protein biosynthesis</keyword>
<evidence type="ECO:0000256" key="4">
    <source>
        <dbReference type="SAM" id="MobiDB-lite"/>
    </source>
</evidence>
<comment type="catalytic activity">
    <reaction evidence="3">
        <text>N-terminal N-formyl-L-methionyl-[peptide] + H2O = N-terminal L-methionyl-[peptide] + formate</text>
        <dbReference type="Rhea" id="RHEA:24420"/>
        <dbReference type="Rhea" id="RHEA-COMP:10639"/>
        <dbReference type="Rhea" id="RHEA-COMP:10640"/>
        <dbReference type="ChEBI" id="CHEBI:15377"/>
        <dbReference type="ChEBI" id="CHEBI:15740"/>
        <dbReference type="ChEBI" id="CHEBI:49298"/>
        <dbReference type="ChEBI" id="CHEBI:64731"/>
        <dbReference type="EC" id="3.5.1.88"/>
    </reaction>
</comment>
<feature type="region of interest" description="Disordered" evidence="4">
    <location>
        <begin position="717"/>
        <end position="738"/>
    </location>
</feature>
<evidence type="ECO:0000256" key="3">
    <source>
        <dbReference type="RuleBase" id="RU362111"/>
    </source>
</evidence>
<keyword evidence="8" id="KW-1185">Reference proteome</keyword>
<organism evidence="6">
    <name type="scientific">Cladocopium goreaui</name>
    <dbReference type="NCBI Taxonomy" id="2562237"/>
    <lineage>
        <taxon>Eukaryota</taxon>
        <taxon>Sar</taxon>
        <taxon>Alveolata</taxon>
        <taxon>Dinophyceae</taxon>
        <taxon>Suessiales</taxon>
        <taxon>Symbiodiniaceae</taxon>
        <taxon>Cladocopium</taxon>
    </lineage>
</organism>
<dbReference type="EMBL" id="CAMXCT030001112">
    <property type="protein sequence ID" value="CAL4774082.1"/>
    <property type="molecule type" value="Genomic_DNA"/>
</dbReference>
<keyword evidence="5" id="KW-0812">Transmembrane</keyword>
<dbReference type="EMBL" id="CAMXCT010001112">
    <property type="protein sequence ID" value="CAI3986770.1"/>
    <property type="molecule type" value="Genomic_DNA"/>
</dbReference>
<dbReference type="AlphaFoldDB" id="A0A9P1C8I8"/>
<evidence type="ECO:0000313" key="6">
    <source>
        <dbReference type="EMBL" id="CAI3986770.1"/>
    </source>
</evidence>
<dbReference type="Pfam" id="PF01327">
    <property type="entry name" value="Pep_deformylase"/>
    <property type="match status" value="1"/>
</dbReference>
<dbReference type="InterPro" id="IPR036821">
    <property type="entry name" value="Peptide_deformylase_sf"/>
</dbReference>
<feature type="region of interest" description="Disordered" evidence="4">
    <location>
        <begin position="628"/>
        <end position="650"/>
    </location>
</feature>
<dbReference type="GO" id="GO:0006412">
    <property type="term" value="P:translation"/>
    <property type="evidence" value="ECO:0007669"/>
    <property type="project" value="UniProtKB-KW"/>
</dbReference>
<gene>
    <name evidence="6" type="ORF">C1SCF055_LOCUS14090</name>
</gene>
<dbReference type="Proteomes" id="UP001152797">
    <property type="component" value="Unassembled WGS sequence"/>
</dbReference>
<evidence type="ECO:0000256" key="1">
    <source>
        <dbReference type="ARBA" id="ARBA00010759"/>
    </source>
</evidence>
<keyword evidence="5" id="KW-0472">Membrane</keyword>
<evidence type="ECO:0000313" key="7">
    <source>
        <dbReference type="EMBL" id="CAL1140145.1"/>
    </source>
</evidence>
<dbReference type="InterPro" id="IPR023635">
    <property type="entry name" value="Peptide_deformylase"/>
</dbReference>
<reference evidence="6" key="1">
    <citation type="submission" date="2022-10" db="EMBL/GenBank/DDBJ databases">
        <authorList>
            <person name="Chen Y."/>
            <person name="Dougan E. K."/>
            <person name="Chan C."/>
            <person name="Rhodes N."/>
            <person name="Thang M."/>
        </authorList>
    </citation>
    <scope>NUCLEOTIDE SEQUENCE</scope>
</reference>
<evidence type="ECO:0000256" key="5">
    <source>
        <dbReference type="SAM" id="Phobius"/>
    </source>
</evidence>
<dbReference type="PRINTS" id="PR01576">
    <property type="entry name" value="PDEFORMYLASE"/>
</dbReference>
<keyword evidence="3" id="KW-0479">Metal-binding</keyword>
<feature type="region of interest" description="Disordered" evidence="4">
    <location>
        <begin position="523"/>
        <end position="550"/>
    </location>
</feature>
<feature type="compositionally biased region" description="Low complexity" evidence="4">
    <location>
        <begin position="531"/>
        <end position="550"/>
    </location>
</feature>
<accession>A0A9P1C8I8</accession>
<comment type="similarity">
    <text evidence="1 3">Belongs to the polypeptide deformylase family.</text>
</comment>
<dbReference type="GO" id="GO:0046872">
    <property type="term" value="F:metal ion binding"/>
    <property type="evidence" value="ECO:0007669"/>
    <property type="project" value="UniProtKB-KW"/>
</dbReference>
<keyword evidence="5" id="KW-1133">Transmembrane helix</keyword>
<dbReference type="Gene3D" id="3.90.45.10">
    <property type="entry name" value="Peptide deformylase"/>
    <property type="match status" value="1"/>
</dbReference>
<dbReference type="SUPFAM" id="SSF56420">
    <property type="entry name" value="Peptide deformylase"/>
    <property type="match status" value="1"/>
</dbReference>